<keyword evidence="2" id="KW-1185">Reference proteome</keyword>
<reference evidence="1 2" key="1">
    <citation type="submission" date="2020-02" db="EMBL/GenBank/DDBJ databases">
        <authorList>
            <person name="Ma Q."/>
            <person name="Huang Y."/>
            <person name="Song X."/>
            <person name="Pei D."/>
        </authorList>
    </citation>
    <scope>NUCLEOTIDE SEQUENCE [LARGE SCALE GENOMIC DNA]</scope>
    <source>
        <strain evidence="1">Sxm20200214</strain>
        <tissue evidence="1">Leaf</tissue>
    </source>
</reference>
<dbReference type="AlphaFoldDB" id="A0A8X7VNE3"/>
<comment type="caution">
    <text evidence="1">The sequence shown here is derived from an EMBL/GenBank/DDBJ whole genome shotgun (WGS) entry which is preliminary data.</text>
</comment>
<name>A0A8X7VNE3_BRACI</name>
<protein>
    <submittedName>
        <fullName evidence="1">Uncharacterized protein</fullName>
    </submittedName>
</protein>
<evidence type="ECO:0000313" key="2">
    <source>
        <dbReference type="Proteomes" id="UP000886595"/>
    </source>
</evidence>
<evidence type="ECO:0000313" key="1">
    <source>
        <dbReference type="EMBL" id="KAG2314481.1"/>
    </source>
</evidence>
<gene>
    <name evidence="1" type="ORF">Bca52824_017603</name>
</gene>
<sequence length="120" mass="13510">MSRGGWVIPWYKFVPRLTYHIWGHQRSCLIRAPLLSFFYSSTLPSPLFLICEENFVTMVFDSEKQPIVSLGQAGDSASGGISSLKKPLIKEKHHSPEDYSVLAAIFLCYNNSVSLRAIIC</sequence>
<dbReference type="Proteomes" id="UP000886595">
    <property type="component" value="Unassembled WGS sequence"/>
</dbReference>
<organism evidence="1 2">
    <name type="scientific">Brassica carinata</name>
    <name type="common">Ethiopian mustard</name>
    <name type="synonym">Abyssinian cabbage</name>
    <dbReference type="NCBI Taxonomy" id="52824"/>
    <lineage>
        <taxon>Eukaryota</taxon>
        <taxon>Viridiplantae</taxon>
        <taxon>Streptophyta</taxon>
        <taxon>Embryophyta</taxon>
        <taxon>Tracheophyta</taxon>
        <taxon>Spermatophyta</taxon>
        <taxon>Magnoliopsida</taxon>
        <taxon>eudicotyledons</taxon>
        <taxon>Gunneridae</taxon>
        <taxon>Pentapetalae</taxon>
        <taxon>rosids</taxon>
        <taxon>malvids</taxon>
        <taxon>Brassicales</taxon>
        <taxon>Brassicaceae</taxon>
        <taxon>Brassiceae</taxon>
        <taxon>Brassica</taxon>
    </lineage>
</organism>
<dbReference type="EMBL" id="JAAMPC010000004">
    <property type="protein sequence ID" value="KAG2314481.1"/>
    <property type="molecule type" value="Genomic_DNA"/>
</dbReference>
<proteinExistence type="predicted"/>
<accession>A0A8X7VNE3</accession>